<evidence type="ECO:0000313" key="2">
    <source>
        <dbReference type="Proteomes" id="UP001054252"/>
    </source>
</evidence>
<sequence length="62" mass="7072">MEEERGFVSFISLPSIKFFFSNKKKGFHPSVSPLFPPTSSIQTKCKVFSSSFHCEKKRGKGR</sequence>
<reference evidence="1 2" key="1">
    <citation type="journal article" date="2021" name="Commun. Biol.">
        <title>The genome of Shorea leprosula (Dipterocarpaceae) highlights the ecological relevance of drought in aseasonal tropical rainforests.</title>
        <authorList>
            <person name="Ng K.K.S."/>
            <person name="Kobayashi M.J."/>
            <person name="Fawcett J.A."/>
            <person name="Hatakeyama M."/>
            <person name="Paape T."/>
            <person name="Ng C.H."/>
            <person name="Ang C.C."/>
            <person name="Tnah L.H."/>
            <person name="Lee C.T."/>
            <person name="Nishiyama T."/>
            <person name="Sese J."/>
            <person name="O'Brien M.J."/>
            <person name="Copetti D."/>
            <person name="Mohd Noor M.I."/>
            <person name="Ong R.C."/>
            <person name="Putra M."/>
            <person name="Sireger I.Z."/>
            <person name="Indrioko S."/>
            <person name="Kosugi Y."/>
            <person name="Izuno A."/>
            <person name="Isagi Y."/>
            <person name="Lee S.L."/>
            <person name="Shimizu K.K."/>
        </authorList>
    </citation>
    <scope>NUCLEOTIDE SEQUENCE [LARGE SCALE GENOMIC DNA]</scope>
    <source>
        <strain evidence="1">214</strain>
    </source>
</reference>
<comment type="caution">
    <text evidence="1">The sequence shown here is derived from an EMBL/GenBank/DDBJ whole genome shotgun (WGS) entry which is preliminary data.</text>
</comment>
<evidence type="ECO:0000313" key="1">
    <source>
        <dbReference type="EMBL" id="GKV34404.1"/>
    </source>
</evidence>
<proteinExistence type="predicted"/>
<dbReference type="Proteomes" id="UP001054252">
    <property type="component" value="Unassembled WGS sequence"/>
</dbReference>
<protein>
    <submittedName>
        <fullName evidence="1">Uncharacterized protein</fullName>
    </submittedName>
</protein>
<keyword evidence="2" id="KW-1185">Reference proteome</keyword>
<name>A0AAV5LBW1_9ROSI</name>
<dbReference type="AlphaFoldDB" id="A0AAV5LBW1"/>
<gene>
    <name evidence="1" type="ORF">SLEP1_g42779</name>
</gene>
<accession>A0AAV5LBW1</accession>
<organism evidence="1 2">
    <name type="scientific">Rubroshorea leprosula</name>
    <dbReference type="NCBI Taxonomy" id="152421"/>
    <lineage>
        <taxon>Eukaryota</taxon>
        <taxon>Viridiplantae</taxon>
        <taxon>Streptophyta</taxon>
        <taxon>Embryophyta</taxon>
        <taxon>Tracheophyta</taxon>
        <taxon>Spermatophyta</taxon>
        <taxon>Magnoliopsida</taxon>
        <taxon>eudicotyledons</taxon>
        <taxon>Gunneridae</taxon>
        <taxon>Pentapetalae</taxon>
        <taxon>rosids</taxon>
        <taxon>malvids</taxon>
        <taxon>Malvales</taxon>
        <taxon>Dipterocarpaceae</taxon>
        <taxon>Rubroshorea</taxon>
    </lineage>
</organism>
<dbReference type="EMBL" id="BPVZ01000105">
    <property type="protein sequence ID" value="GKV34404.1"/>
    <property type="molecule type" value="Genomic_DNA"/>
</dbReference>